<dbReference type="AlphaFoldDB" id="A0A0A8VHH1"/>
<gene>
    <name evidence="1" type="ORF">CSF007_6495</name>
</gene>
<dbReference type="EMBL" id="LN681231">
    <property type="protein sequence ID" value="CEK27056.1"/>
    <property type="molecule type" value="Genomic_DNA"/>
</dbReference>
<protein>
    <submittedName>
        <fullName evidence="1">Uncharacterized protein</fullName>
    </submittedName>
</protein>
<sequence>MGSDWCDRQHNRPVAVRSRLPTVKVILPKRKGNPKVA</sequence>
<name>A0A0A8VHH1_YERRU</name>
<organism evidence="1">
    <name type="scientific">Yersinia ruckeri</name>
    <dbReference type="NCBI Taxonomy" id="29486"/>
    <lineage>
        <taxon>Bacteria</taxon>
        <taxon>Pseudomonadati</taxon>
        <taxon>Pseudomonadota</taxon>
        <taxon>Gammaproteobacteria</taxon>
        <taxon>Enterobacterales</taxon>
        <taxon>Yersiniaceae</taxon>
        <taxon>Yersinia</taxon>
    </lineage>
</organism>
<accession>A0A0A8VHH1</accession>
<evidence type="ECO:0000313" key="1">
    <source>
        <dbReference type="EMBL" id="CEK27056.1"/>
    </source>
</evidence>
<proteinExistence type="predicted"/>
<reference evidence="1" key="1">
    <citation type="journal article" date="2015" name="Genome Announc.">
        <title>Complete Genome Sequence of Yersinia ruckeri Strain CSF007-82, Etiologic Agent of Red Mouth Disease in Salmonid Fish.</title>
        <authorList>
            <person name="Nelson M.C."/>
            <person name="LaPatra S.E."/>
            <person name="Welch T.J."/>
            <person name="Graf J."/>
        </authorList>
    </citation>
    <scope>NUCLEOTIDE SEQUENCE</scope>
    <source>
        <strain evidence="1">CSF007-82</strain>
    </source>
</reference>